<dbReference type="KEGG" id="smas:HUE87_10110"/>
<gene>
    <name evidence="1" type="ORF">HUE87_10110</name>
</gene>
<proteinExistence type="predicted"/>
<keyword evidence="2" id="KW-1185">Reference proteome</keyword>
<dbReference type="AlphaFoldDB" id="A0A7S7RQ64"/>
<dbReference type="RefSeq" id="WP_194366269.1">
    <property type="nucleotide sequence ID" value="NZ_CP054493.1"/>
</dbReference>
<accession>A0A7S7RQ64</accession>
<dbReference type="EMBL" id="CP054493">
    <property type="protein sequence ID" value="QOY54223.1"/>
    <property type="molecule type" value="Genomic_DNA"/>
</dbReference>
<dbReference type="Proteomes" id="UP000593836">
    <property type="component" value="Chromosome"/>
</dbReference>
<reference evidence="1 2" key="1">
    <citation type="submission" date="2020-05" db="EMBL/GenBank/DDBJ databases">
        <title>Sulfurimonas marisnigri, sp. nov., and Sulfurimonas baltica, sp. nov., manganese oxide reducing chemolithoautotrophs of the class Epsilonproteobacteria isolated from the pelagic redoxclines of the Black and Baltic Seas and emended description of the genus Sulfurimonas.</title>
        <authorList>
            <person name="Henkel J.V."/>
            <person name="Laudan C."/>
            <person name="Werner J."/>
            <person name="Neu T."/>
            <person name="Plewe S."/>
            <person name="Sproer C."/>
            <person name="Bunk B."/>
            <person name="Schulz-Vogt H.N."/>
        </authorList>
    </citation>
    <scope>NUCLEOTIDE SEQUENCE [LARGE SCALE GENOMIC DNA]</scope>
    <source>
        <strain evidence="1 2">SoZ1</strain>
    </source>
</reference>
<organism evidence="1 2">
    <name type="scientific">Candidatus Sulfurimonas marisnigri</name>
    <dbReference type="NCBI Taxonomy" id="2740405"/>
    <lineage>
        <taxon>Bacteria</taxon>
        <taxon>Pseudomonadati</taxon>
        <taxon>Campylobacterota</taxon>
        <taxon>Epsilonproteobacteria</taxon>
        <taxon>Campylobacterales</taxon>
        <taxon>Sulfurimonadaceae</taxon>
        <taxon>Sulfurimonas</taxon>
    </lineage>
</organism>
<sequence>MSDKYEVITYEDVIVFNYSLPGEDVEEQINREVTLVWEDTLEKFFEAYKPEKAYKINSFEKEKEKNKFISDVENETEKIIDEVDEEIGRKMKFAFDYTSPTHED</sequence>
<name>A0A7S7RQ64_9BACT</name>
<protein>
    <submittedName>
        <fullName evidence="1">Uncharacterized protein</fullName>
    </submittedName>
</protein>
<evidence type="ECO:0000313" key="1">
    <source>
        <dbReference type="EMBL" id="QOY54223.1"/>
    </source>
</evidence>
<evidence type="ECO:0000313" key="2">
    <source>
        <dbReference type="Proteomes" id="UP000593836"/>
    </source>
</evidence>